<organism evidence="1">
    <name type="scientific">marine sediment metagenome</name>
    <dbReference type="NCBI Taxonomy" id="412755"/>
    <lineage>
        <taxon>unclassified sequences</taxon>
        <taxon>metagenomes</taxon>
        <taxon>ecological metagenomes</taxon>
    </lineage>
</organism>
<dbReference type="AlphaFoldDB" id="A0A0F9U087"/>
<gene>
    <name evidence="1" type="ORF">LCGC14_0266130</name>
</gene>
<dbReference type="InterPro" id="IPR036318">
    <property type="entry name" value="FAD-bd_PCMH-like_sf"/>
</dbReference>
<sequence>MRPFNYTNATTKDQALQAFTETSHYLAGGTNLVDLMKEDVERPD</sequence>
<name>A0A0F9U087_9ZZZZ</name>
<dbReference type="GO" id="GO:0050660">
    <property type="term" value="F:flavin adenine dinucleotide binding"/>
    <property type="evidence" value="ECO:0007669"/>
    <property type="project" value="InterPro"/>
</dbReference>
<dbReference type="InterPro" id="IPR016167">
    <property type="entry name" value="FAD-bd_PCMH_sub1"/>
</dbReference>
<proteinExistence type="predicted"/>
<dbReference type="SUPFAM" id="SSF56176">
    <property type="entry name" value="FAD-binding/transporter-associated domain-like"/>
    <property type="match status" value="1"/>
</dbReference>
<comment type="caution">
    <text evidence="1">The sequence shown here is derived from an EMBL/GenBank/DDBJ whole genome shotgun (WGS) entry which is preliminary data.</text>
</comment>
<evidence type="ECO:0000313" key="1">
    <source>
        <dbReference type="EMBL" id="KKN86650.1"/>
    </source>
</evidence>
<accession>A0A0F9U087</accession>
<dbReference type="Gene3D" id="3.30.43.10">
    <property type="entry name" value="Uridine Diphospho-n-acetylenolpyruvylglucosamine Reductase, domain 2"/>
    <property type="match status" value="1"/>
</dbReference>
<dbReference type="EMBL" id="LAZR01000145">
    <property type="protein sequence ID" value="KKN86650.1"/>
    <property type="molecule type" value="Genomic_DNA"/>
</dbReference>
<protein>
    <submittedName>
        <fullName evidence="1">Uncharacterized protein</fullName>
    </submittedName>
</protein>
<reference evidence="1" key="1">
    <citation type="journal article" date="2015" name="Nature">
        <title>Complex archaea that bridge the gap between prokaryotes and eukaryotes.</title>
        <authorList>
            <person name="Spang A."/>
            <person name="Saw J.H."/>
            <person name="Jorgensen S.L."/>
            <person name="Zaremba-Niedzwiedzka K."/>
            <person name="Martijn J."/>
            <person name="Lind A.E."/>
            <person name="van Eijk R."/>
            <person name="Schleper C."/>
            <person name="Guy L."/>
            <person name="Ettema T.J."/>
        </authorList>
    </citation>
    <scope>NUCLEOTIDE SEQUENCE</scope>
</reference>